<evidence type="ECO:0000313" key="7">
    <source>
        <dbReference type="EMBL" id="PIP61332.1"/>
    </source>
</evidence>
<keyword evidence="3 6" id="KW-0812">Transmembrane</keyword>
<evidence type="ECO:0008006" key="9">
    <source>
        <dbReference type="Google" id="ProtNLM"/>
    </source>
</evidence>
<dbReference type="PRINTS" id="PR00885">
    <property type="entry name" value="BCTERIALGSPH"/>
</dbReference>
<dbReference type="InterPro" id="IPR012902">
    <property type="entry name" value="N_methyl_site"/>
</dbReference>
<gene>
    <name evidence="7" type="ORF">COW99_04945</name>
</gene>
<keyword evidence="5 6" id="KW-0472">Membrane</keyword>
<name>A0A2H0BUI8_9BACT</name>
<feature type="transmembrane region" description="Helical" evidence="6">
    <location>
        <begin position="7"/>
        <end position="31"/>
    </location>
</feature>
<proteinExistence type="predicted"/>
<dbReference type="Proteomes" id="UP000231246">
    <property type="component" value="Unassembled WGS sequence"/>
</dbReference>
<evidence type="ECO:0000256" key="6">
    <source>
        <dbReference type="SAM" id="Phobius"/>
    </source>
</evidence>
<accession>A0A2H0BUI8</accession>
<comment type="caution">
    <text evidence="7">The sequence shown here is derived from an EMBL/GenBank/DDBJ whole genome shotgun (WGS) entry which is preliminary data.</text>
</comment>
<dbReference type="SUPFAM" id="SSF54523">
    <property type="entry name" value="Pili subunits"/>
    <property type="match status" value="1"/>
</dbReference>
<sequence length="136" mass="14730">MNIIKKGFTLIELLIVIALIGVLAVALISAINPVEQTRKANDTSRKTAASEMLNAIERFQATFLCYPWDYVVATKTCGTGTVPTTMTDADLKTALTTTSKELKPEFFSRGIVMSSGTNALAISKDTDDLVHICFVP</sequence>
<dbReference type="NCBIfam" id="TIGR02532">
    <property type="entry name" value="IV_pilin_GFxxxE"/>
    <property type="match status" value="1"/>
</dbReference>
<evidence type="ECO:0000256" key="3">
    <source>
        <dbReference type="ARBA" id="ARBA00022692"/>
    </source>
</evidence>
<dbReference type="InterPro" id="IPR002416">
    <property type="entry name" value="T2SS_protein-GspH"/>
</dbReference>
<keyword evidence="4 6" id="KW-1133">Transmembrane helix</keyword>
<evidence type="ECO:0000256" key="5">
    <source>
        <dbReference type="ARBA" id="ARBA00023136"/>
    </source>
</evidence>
<evidence type="ECO:0000256" key="1">
    <source>
        <dbReference type="ARBA" id="ARBA00004167"/>
    </source>
</evidence>
<evidence type="ECO:0000256" key="2">
    <source>
        <dbReference type="ARBA" id="ARBA00022481"/>
    </source>
</evidence>
<dbReference type="GO" id="GO:0015628">
    <property type="term" value="P:protein secretion by the type II secretion system"/>
    <property type="evidence" value="ECO:0007669"/>
    <property type="project" value="InterPro"/>
</dbReference>
<dbReference type="EMBL" id="PCTA01000030">
    <property type="protein sequence ID" value="PIP61332.1"/>
    <property type="molecule type" value="Genomic_DNA"/>
</dbReference>
<dbReference type="InterPro" id="IPR045584">
    <property type="entry name" value="Pilin-like"/>
</dbReference>
<evidence type="ECO:0000256" key="4">
    <source>
        <dbReference type="ARBA" id="ARBA00022989"/>
    </source>
</evidence>
<dbReference type="GO" id="GO:0015627">
    <property type="term" value="C:type II protein secretion system complex"/>
    <property type="evidence" value="ECO:0007669"/>
    <property type="project" value="InterPro"/>
</dbReference>
<comment type="subcellular location">
    <subcellularLocation>
        <location evidence="1">Membrane</location>
        <topology evidence="1">Single-pass membrane protein</topology>
    </subcellularLocation>
</comment>
<dbReference type="AlphaFoldDB" id="A0A2H0BUI8"/>
<dbReference type="Gene3D" id="3.30.700.10">
    <property type="entry name" value="Glycoprotein, Type 4 Pilin"/>
    <property type="match status" value="1"/>
</dbReference>
<dbReference type="Pfam" id="PF07963">
    <property type="entry name" value="N_methyl"/>
    <property type="match status" value="1"/>
</dbReference>
<dbReference type="PROSITE" id="PS00409">
    <property type="entry name" value="PROKAR_NTER_METHYL"/>
    <property type="match status" value="1"/>
</dbReference>
<organism evidence="7 8">
    <name type="scientific">Candidatus Roizmanbacteria bacterium CG22_combo_CG10-13_8_21_14_all_38_20</name>
    <dbReference type="NCBI Taxonomy" id="1974862"/>
    <lineage>
        <taxon>Bacteria</taxon>
        <taxon>Candidatus Roizmaniibacteriota</taxon>
    </lineage>
</organism>
<reference evidence="7 8" key="1">
    <citation type="submission" date="2017-09" db="EMBL/GenBank/DDBJ databases">
        <title>Depth-based differentiation of microbial function through sediment-hosted aquifers and enrichment of novel symbionts in the deep terrestrial subsurface.</title>
        <authorList>
            <person name="Probst A.J."/>
            <person name="Ladd B."/>
            <person name="Jarett J.K."/>
            <person name="Geller-Mcgrath D.E."/>
            <person name="Sieber C.M."/>
            <person name="Emerson J.B."/>
            <person name="Anantharaman K."/>
            <person name="Thomas B.C."/>
            <person name="Malmstrom R."/>
            <person name="Stieglmeier M."/>
            <person name="Klingl A."/>
            <person name="Woyke T."/>
            <person name="Ryan C.M."/>
            <person name="Banfield J.F."/>
        </authorList>
    </citation>
    <scope>NUCLEOTIDE SEQUENCE [LARGE SCALE GENOMIC DNA]</scope>
    <source>
        <strain evidence="7">CG22_combo_CG10-13_8_21_14_all_38_20</strain>
    </source>
</reference>
<evidence type="ECO:0000313" key="8">
    <source>
        <dbReference type="Proteomes" id="UP000231246"/>
    </source>
</evidence>
<dbReference type="GO" id="GO:0016020">
    <property type="term" value="C:membrane"/>
    <property type="evidence" value="ECO:0007669"/>
    <property type="project" value="UniProtKB-SubCell"/>
</dbReference>
<protein>
    <recommendedName>
        <fullName evidence="9">Type II secretion system protein GspG C-terminal domain-containing protein</fullName>
    </recommendedName>
</protein>
<keyword evidence="2" id="KW-0488">Methylation</keyword>
<feature type="non-terminal residue" evidence="7">
    <location>
        <position position="136"/>
    </location>
</feature>